<organism evidence="3 4">
    <name type="scientific">Starmerella bacillaris</name>
    <name type="common">Yeast</name>
    <name type="synonym">Candida zemplinina</name>
    <dbReference type="NCBI Taxonomy" id="1247836"/>
    <lineage>
        <taxon>Eukaryota</taxon>
        <taxon>Fungi</taxon>
        <taxon>Dikarya</taxon>
        <taxon>Ascomycota</taxon>
        <taxon>Saccharomycotina</taxon>
        <taxon>Dipodascomycetes</taxon>
        <taxon>Dipodascales</taxon>
        <taxon>Trichomonascaceae</taxon>
        <taxon>Starmerella</taxon>
    </lineage>
</organism>
<dbReference type="GO" id="GO:0033065">
    <property type="term" value="C:Rad51C-XRCC3 complex"/>
    <property type="evidence" value="ECO:0007669"/>
    <property type="project" value="TreeGrafter"/>
</dbReference>
<evidence type="ECO:0000313" key="4">
    <source>
        <dbReference type="Proteomes" id="UP001362899"/>
    </source>
</evidence>
<keyword evidence="4" id="KW-1185">Reference proteome</keyword>
<dbReference type="GO" id="GO:0005657">
    <property type="term" value="C:replication fork"/>
    <property type="evidence" value="ECO:0007669"/>
    <property type="project" value="TreeGrafter"/>
</dbReference>
<dbReference type="Proteomes" id="UP001362899">
    <property type="component" value="Unassembled WGS sequence"/>
</dbReference>
<dbReference type="PROSITE" id="PS50162">
    <property type="entry name" value="RECA_2"/>
    <property type="match status" value="1"/>
</dbReference>
<feature type="compositionally biased region" description="Polar residues" evidence="1">
    <location>
        <begin position="316"/>
        <end position="325"/>
    </location>
</feature>
<evidence type="ECO:0000313" key="3">
    <source>
        <dbReference type="EMBL" id="GMM52443.1"/>
    </source>
</evidence>
<proteinExistence type="predicted"/>
<comment type="caution">
    <text evidence="3">The sequence shown here is derived from an EMBL/GenBank/DDBJ whole genome shotgun (WGS) entry which is preliminary data.</text>
</comment>
<dbReference type="EMBL" id="BTGC01000008">
    <property type="protein sequence ID" value="GMM52443.1"/>
    <property type="molecule type" value="Genomic_DNA"/>
</dbReference>
<reference evidence="3 4" key="1">
    <citation type="journal article" date="2023" name="Elife">
        <title>Identification of key yeast species and microbe-microbe interactions impacting larval growth of Drosophila in the wild.</title>
        <authorList>
            <person name="Mure A."/>
            <person name="Sugiura Y."/>
            <person name="Maeda R."/>
            <person name="Honda K."/>
            <person name="Sakurai N."/>
            <person name="Takahashi Y."/>
            <person name="Watada M."/>
            <person name="Katoh T."/>
            <person name="Gotoh A."/>
            <person name="Gotoh Y."/>
            <person name="Taniguchi I."/>
            <person name="Nakamura K."/>
            <person name="Hayashi T."/>
            <person name="Katayama T."/>
            <person name="Uemura T."/>
            <person name="Hattori Y."/>
        </authorList>
    </citation>
    <scope>NUCLEOTIDE SEQUENCE [LARGE SCALE GENOMIC DNA]</scope>
    <source>
        <strain evidence="3 4">SB-73</strain>
    </source>
</reference>
<dbReference type="PANTHER" id="PTHR46487:SF1">
    <property type="entry name" value="DNA REPAIR PROTEIN XRCC3"/>
    <property type="match status" value="1"/>
</dbReference>
<accession>A0AAV5RLW7</accession>
<dbReference type="InterPro" id="IPR020588">
    <property type="entry name" value="RecA_ATP-bd"/>
</dbReference>
<feature type="region of interest" description="Disordered" evidence="1">
    <location>
        <begin position="316"/>
        <end position="362"/>
    </location>
</feature>
<dbReference type="SUPFAM" id="SSF52540">
    <property type="entry name" value="P-loop containing nucleoside triphosphate hydrolases"/>
    <property type="match status" value="1"/>
</dbReference>
<dbReference type="AlphaFoldDB" id="A0AAV5RLW7"/>
<dbReference type="GO" id="GO:0000722">
    <property type="term" value="P:telomere maintenance via recombination"/>
    <property type="evidence" value="ECO:0007669"/>
    <property type="project" value="TreeGrafter"/>
</dbReference>
<dbReference type="GO" id="GO:0061982">
    <property type="term" value="P:meiosis I cell cycle process"/>
    <property type="evidence" value="ECO:0007669"/>
    <property type="project" value="UniProtKB-ARBA"/>
</dbReference>
<dbReference type="GO" id="GO:0000400">
    <property type="term" value="F:four-way junction DNA binding"/>
    <property type="evidence" value="ECO:0007669"/>
    <property type="project" value="TreeGrafter"/>
</dbReference>
<evidence type="ECO:0000256" key="1">
    <source>
        <dbReference type="SAM" id="MobiDB-lite"/>
    </source>
</evidence>
<protein>
    <recommendedName>
        <fullName evidence="2">RecA family profile 1 domain-containing protein</fullName>
    </recommendedName>
</protein>
<dbReference type="Pfam" id="PF06745">
    <property type="entry name" value="ATPase"/>
    <property type="match status" value="1"/>
</dbReference>
<sequence>MGLEELLDAHKIKSWEVLDSSAEELARKLNRPTFEIEKYIIELKSSIPLPTQRSVQPPSYVSTGIPHLDAFLGNGIAKPSILEIYGPSGSGKTCLCCQIALSSRTSCVYIASEDTAQTISRKLQHLARVNNIPAMALSNVRVVQIRTPSELRVALNKLRFSNAVPDLVLIDSIAAIYDFGSNSETLIESRDLNLRKLVHELNAAVLVVNQIRAAVNYIDAETPESTDYMSYNMQKQILERSVPLASQKKNKYRPAMGIEWAQTLDARVGLGFTRTGRYASLQFSKWNSPNTIRMQMTDNGLICDSETVDMLSSQISQSTETMDVNTQGTPGTPGTPISTSSPSSNTPSAPCTPKEFSFGHYQ</sequence>
<dbReference type="InterPro" id="IPR014774">
    <property type="entry name" value="KaiC-like_dom"/>
</dbReference>
<dbReference type="Gene3D" id="3.40.50.300">
    <property type="entry name" value="P-loop containing nucleotide triphosphate hydrolases"/>
    <property type="match status" value="1"/>
</dbReference>
<name>A0AAV5RLW7_STABA</name>
<dbReference type="SMART" id="SM00382">
    <property type="entry name" value="AAA"/>
    <property type="match status" value="1"/>
</dbReference>
<dbReference type="GO" id="GO:0071140">
    <property type="term" value="P:resolution of mitotic recombination intermediates"/>
    <property type="evidence" value="ECO:0007669"/>
    <property type="project" value="TreeGrafter"/>
</dbReference>
<evidence type="ECO:0000259" key="2">
    <source>
        <dbReference type="PROSITE" id="PS50162"/>
    </source>
</evidence>
<gene>
    <name evidence="3" type="ORF">DASB73_034060</name>
</gene>
<dbReference type="InterPro" id="IPR027417">
    <property type="entry name" value="P-loop_NTPase"/>
</dbReference>
<feature type="domain" description="RecA family profile 1" evidence="2">
    <location>
        <begin position="57"/>
        <end position="211"/>
    </location>
</feature>
<dbReference type="InterPro" id="IPR003593">
    <property type="entry name" value="AAA+_ATPase"/>
</dbReference>
<feature type="compositionally biased region" description="Low complexity" evidence="1">
    <location>
        <begin position="326"/>
        <end position="353"/>
    </location>
</feature>
<dbReference type="GO" id="GO:0005524">
    <property type="term" value="F:ATP binding"/>
    <property type="evidence" value="ECO:0007669"/>
    <property type="project" value="InterPro"/>
</dbReference>
<dbReference type="GO" id="GO:0045003">
    <property type="term" value="P:double-strand break repair via synthesis-dependent strand annealing"/>
    <property type="evidence" value="ECO:0007669"/>
    <property type="project" value="TreeGrafter"/>
</dbReference>
<dbReference type="PANTHER" id="PTHR46487">
    <property type="entry name" value="DNA REPAIR PROTEIN XRCC3"/>
    <property type="match status" value="1"/>
</dbReference>
<dbReference type="GO" id="GO:0140664">
    <property type="term" value="F:ATP-dependent DNA damage sensor activity"/>
    <property type="evidence" value="ECO:0007669"/>
    <property type="project" value="InterPro"/>
</dbReference>
<dbReference type="GO" id="GO:0090656">
    <property type="term" value="P:t-circle formation"/>
    <property type="evidence" value="ECO:0007669"/>
    <property type="project" value="TreeGrafter"/>
</dbReference>